<dbReference type="OrthoDB" id="9806536at2"/>
<accession>A0A6N7IM38</accession>
<dbReference type="RefSeq" id="WP_152944927.1">
    <property type="nucleotide sequence ID" value="NZ_WHYR01000003.1"/>
</dbReference>
<dbReference type="SMART" id="SM00344">
    <property type="entry name" value="HTH_ASNC"/>
    <property type="match status" value="1"/>
</dbReference>
<evidence type="ECO:0000256" key="3">
    <source>
        <dbReference type="ARBA" id="ARBA00023457"/>
    </source>
</evidence>
<evidence type="ECO:0000259" key="7">
    <source>
        <dbReference type="Pfam" id="PF22451"/>
    </source>
</evidence>
<comment type="similarity">
    <text evidence="3">Belongs to the Ahb/Nir family.</text>
</comment>
<protein>
    <recommendedName>
        <fullName evidence="4">siroheme decarboxylase</fullName>
        <ecNumber evidence="4">4.1.1.111</ecNumber>
    </recommendedName>
</protein>
<evidence type="ECO:0000256" key="1">
    <source>
        <dbReference type="ARBA" id="ARBA00023239"/>
    </source>
</evidence>
<dbReference type="InterPro" id="IPR050684">
    <property type="entry name" value="HTH-Siroheme_Decarb"/>
</dbReference>
<dbReference type="SUPFAM" id="SSF46785">
    <property type="entry name" value="Winged helix' DNA-binding domain"/>
    <property type="match status" value="1"/>
</dbReference>
<dbReference type="InterPro" id="IPR040523">
    <property type="entry name" value="AsnC_trans_reg2"/>
</dbReference>
<feature type="domain" description="Siroheme decarboxylase AsnC-like ligand binding" evidence="6">
    <location>
        <begin position="63"/>
        <end position="148"/>
    </location>
</feature>
<name>A0A6N7IM38_9FIRM</name>
<evidence type="ECO:0000256" key="4">
    <source>
        <dbReference type="ARBA" id="ARBA00023471"/>
    </source>
</evidence>
<dbReference type="EC" id="4.1.1.111" evidence="4"/>
<comment type="pathway">
    <text evidence="2">Porphyrin-containing compound metabolism.</text>
</comment>
<reference evidence="8 9" key="1">
    <citation type="submission" date="2019-10" db="EMBL/GenBank/DDBJ databases">
        <title>Comparative genomics of sulfur disproportionating microorganisms.</title>
        <authorList>
            <person name="Ward L.M."/>
            <person name="Bertran E."/>
            <person name="Johnston D."/>
        </authorList>
    </citation>
    <scope>NUCLEOTIDE SEQUENCE [LARGE SCALE GENOMIC DNA]</scope>
    <source>
        <strain evidence="8 9">DSM 14055</strain>
    </source>
</reference>
<evidence type="ECO:0000256" key="5">
    <source>
        <dbReference type="ARBA" id="ARBA00048470"/>
    </source>
</evidence>
<dbReference type="AlphaFoldDB" id="A0A6N7IM38"/>
<comment type="catalytic activity">
    <reaction evidence="5">
        <text>siroheme + 2 H(+) = 12,18-didecarboxysiroheme + 2 CO2</text>
        <dbReference type="Rhea" id="RHEA:19093"/>
        <dbReference type="ChEBI" id="CHEBI:15378"/>
        <dbReference type="ChEBI" id="CHEBI:16526"/>
        <dbReference type="ChEBI" id="CHEBI:60052"/>
        <dbReference type="ChEBI" id="CHEBI:140497"/>
        <dbReference type="EC" id="4.1.1.111"/>
    </reaction>
</comment>
<dbReference type="Proteomes" id="UP000441717">
    <property type="component" value="Unassembled WGS sequence"/>
</dbReference>
<organism evidence="8 9">
    <name type="scientific">Desulfofundulus thermobenzoicus</name>
    <dbReference type="NCBI Taxonomy" id="29376"/>
    <lineage>
        <taxon>Bacteria</taxon>
        <taxon>Bacillati</taxon>
        <taxon>Bacillota</taxon>
        <taxon>Clostridia</taxon>
        <taxon>Eubacteriales</taxon>
        <taxon>Peptococcaceae</taxon>
        <taxon>Desulfofundulus</taxon>
    </lineage>
</organism>
<keyword evidence="9" id="KW-1185">Reference proteome</keyword>
<proteinExistence type="inferred from homology"/>
<gene>
    <name evidence="8" type="ORF">GFC01_01745</name>
</gene>
<evidence type="ECO:0000313" key="8">
    <source>
        <dbReference type="EMBL" id="MQL51011.1"/>
    </source>
</evidence>
<dbReference type="InterPro" id="IPR036390">
    <property type="entry name" value="WH_DNA-bd_sf"/>
</dbReference>
<comment type="caution">
    <text evidence="8">The sequence shown here is derived from an EMBL/GenBank/DDBJ whole genome shotgun (WGS) entry which is preliminary data.</text>
</comment>
<dbReference type="InterPro" id="IPR019888">
    <property type="entry name" value="Tscrpt_reg_AsnC-like"/>
</dbReference>
<dbReference type="GO" id="GO:0016829">
    <property type="term" value="F:lyase activity"/>
    <property type="evidence" value="ECO:0007669"/>
    <property type="project" value="UniProtKB-KW"/>
</dbReference>
<evidence type="ECO:0000256" key="2">
    <source>
        <dbReference type="ARBA" id="ARBA00023444"/>
    </source>
</evidence>
<dbReference type="EMBL" id="WHYR01000003">
    <property type="protein sequence ID" value="MQL51011.1"/>
    <property type="molecule type" value="Genomic_DNA"/>
</dbReference>
<evidence type="ECO:0000259" key="6">
    <source>
        <dbReference type="Pfam" id="PF17805"/>
    </source>
</evidence>
<dbReference type="Gene3D" id="3.30.70.3460">
    <property type="match status" value="1"/>
</dbReference>
<sequence>MLSEQDKAIIRALQEGLPLVSRPYRALAEKLGMDEEELLARVKDFIHRGVIRRFGAAVRHQDLGYVANAMVVWEVPEERVEEVGRLMASFREVSHCYQRPAHPPRWPYNLFTVVHGQTAEDCRNIALKLSRISGIDNYRLLFSVAELKKSSMKYFTEGK</sequence>
<dbReference type="Pfam" id="PF22451">
    <property type="entry name" value="NirdL-like_HTH"/>
    <property type="match status" value="1"/>
</dbReference>
<dbReference type="PANTHER" id="PTHR43413:SF1">
    <property type="entry name" value="SIROHEME DECARBOXYLASE NIRL SUBUNIT"/>
    <property type="match status" value="1"/>
</dbReference>
<dbReference type="PANTHER" id="PTHR43413">
    <property type="entry name" value="TRANSCRIPTIONAL REGULATOR, ASNC FAMILY"/>
    <property type="match status" value="1"/>
</dbReference>
<dbReference type="InterPro" id="IPR053953">
    <property type="entry name" value="NirdL-like_HTH"/>
</dbReference>
<evidence type="ECO:0000313" key="9">
    <source>
        <dbReference type="Proteomes" id="UP000441717"/>
    </source>
</evidence>
<feature type="domain" description="Siroheme decarboxylase NirL-like HTH" evidence="7">
    <location>
        <begin position="6"/>
        <end position="52"/>
    </location>
</feature>
<dbReference type="Pfam" id="PF17805">
    <property type="entry name" value="AsnC_trans_reg2"/>
    <property type="match status" value="1"/>
</dbReference>
<keyword evidence="1" id="KW-0456">Lyase</keyword>